<dbReference type="EMBL" id="JARBHB010000005">
    <property type="protein sequence ID" value="KAJ8883589.1"/>
    <property type="molecule type" value="Genomic_DNA"/>
</dbReference>
<comment type="caution">
    <text evidence="2">The sequence shown here is derived from an EMBL/GenBank/DDBJ whole genome shotgun (WGS) entry which is preliminary data.</text>
</comment>
<name>A0ABQ9HGY9_9NEOP</name>
<proteinExistence type="predicted"/>
<feature type="compositionally biased region" description="Basic and acidic residues" evidence="1">
    <location>
        <begin position="53"/>
        <end position="68"/>
    </location>
</feature>
<evidence type="ECO:0000313" key="3">
    <source>
        <dbReference type="Proteomes" id="UP001159363"/>
    </source>
</evidence>
<accession>A0ABQ9HGY9</accession>
<evidence type="ECO:0000256" key="1">
    <source>
        <dbReference type="SAM" id="MobiDB-lite"/>
    </source>
</evidence>
<dbReference type="Proteomes" id="UP001159363">
    <property type="component" value="Chromosome 4"/>
</dbReference>
<sequence>MVNASRGHADQPNRPAKYIKNNGFIKPKVKRVSKLENKLKDDFQLDTTNRYDTLTHTDSDKDTDQPEPRRKKNKASTAKATFKEIIPNKSSHDKLAIDNSTTDDTTKIKIPKYMVPIIIDKSIYYNRLISLINGQIGPQYKISFTQQGIKVLTNSTHVYDITKETLKKQNIHLLSFTNKEEK</sequence>
<feature type="region of interest" description="Disordered" evidence="1">
    <location>
        <begin position="52"/>
        <end position="78"/>
    </location>
</feature>
<feature type="region of interest" description="Disordered" evidence="1">
    <location>
        <begin position="1"/>
        <end position="23"/>
    </location>
</feature>
<evidence type="ECO:0000313" key="2">
    <source>
        <dbReference type="EMBL" id="KAJ8883589.1"/>
    </source>
</evidence>
<gene>
    <name evidence="2" type="ORF">PR048_015433</name>
</gene>
<keyword evidence="3" id="KW-1185">Reference proteome</keyword>
<organism evidence="2 3">
    <name type="scientific">Dryococelus australis</name>
    <dbReference type="NCBI Taxonomy" id="614101"/>
    <lineage>
        <taxon>Eukaryota</taxon>
        <taxon>Metazoa</taxon>
        <taxon>Ecdysozoa</taxon>
        <taxon>Arthropoda</taxon>
        <taxon>Hexapoda</taxon>
        <taxon>Insecta</taxon>
        <taxon>Pterygota</taxon>
        <taxon>Neoptera</taxon>
        <taxon>Polyneoptera</taxon>
        <taxon>Phasmatodea</taxon>
        <taxon>Verophasmatodea</taxon>
        <taxon>Anareolatae</taxon>
        <taxon>Phasmatidae</taxon>
        <taxon>Eurycanthinae</taxon>
        <taxon>Dryococelus</taxon>
    </lineage>
</organism>
<reference evidence="2 3" key="1">
    <citation type="submission" date="2023-02" db="EMBL/GenBank/DDBJ databases">
        <title>LHISI_Scaffold_Assembly.</title>
        <authorList>
            <person name="Stuart O.P."/>
            <person name="Cleave R."/>
            <person name="Magrath M.J.L."/>
            <person name="Mikheyev A.S."/>
        </authorList>
    </citation>
    <scope>NUCLEOTIDE SEQUENCE [LARGE SCALE GENOMIC DNA]</scope>
    <source>
        <strain evidence="2">Daus_M_001</strain>
        <tissue evidence="2">Leg muscle</tissue>
    </source>
</reference>
<protein>
    <submittedName>
        <fullName evidence="2">Uncharacterized protein</fullName>
    </submittedName>
</protein>